<dbReference type="InterPro" id="IPR001405">
    <property type="entry name" value="UPF0758"/>
</dbReference>
<dbReference type="PROSITE" id="PS50249">
    <property type="entry name" value="MPN"/>
    <property type="match status" value="1"/>
</dbReference>
<evidence type="ECO:0000313" key="13">
    <source>
        <dbReference type="Proteomes" id="UP001431572"/>
    </source>
</evidence>
<dbReference type="GO" id="GO:0046872">
    <property type="term" value="F:metal ion binding"/>
    <property type="evidence" value="ECO:0007669"/>
    <property type="project" value="UniProtKB-KW"/>
</dbReference>
<evidence type="ECO:0000256" key="7">
    <source>
        <dbReference type="RuleBase" id="RU003797"/>
    </source>
</evidence>
<evidence type="ECO:0000313" key="10">
    <source>
        <dbReference type="EMBL" id="NWJ45178.1"/>
    </source>
</evidence>
<dbReference type="Pfam" id="PF04002">
    <property type="entry name" value="RadC"/>
    <property type="match status" value="1"/>
</dbReference>
<dbReference type="SUPFAM" id="SSF47781">
    <property type="entry name" value="RuvA domain 2-like"/>
    <property type="match status" value="1"/>
</dbReference>
<feature type="domain" description="MPN" evidence="9">
    <location>
        <begin position="117"/>
        <end position="239"/>
    </location>
</feature>
<dbReference type="EMBL" id="JACATZ010000001">
    <property type="protein sequence ID" value="NWJ45178.1"/>
    <property type="molecule type" value="Genomic_DNA"/>
</dbReference>
<evidence type="ECO:0000256" key="1">
    <source>
        <dbReference type="ARBA" id="ARBA00010243"/>
    </source>
</evidence>
<keyword evidence="3" id="KW-0479">Metal-binding</keyword>
<dbReference type="PANTHER" id="PTHR30471:SF3">
    <property type="entry name" value="UPF0758 PROTEIN YEES-RELATED"/>
    <property type="match status" value="1"/>
</dbReference>
<dbReference type="SUPFAM" id="SSF102712">
    <property type="entry name" value="JAB1/MPN domain"/>
    <property type="match status" value="1"/>
</dbReference>
<dbReference type="Proteomes" id="UP000521676">
    <property type="component" value="Unassembled WGS sequence"/>
</dbReference>
<reference evidence="11" key="2">
    <citation type="journal article" date="2024" name="Nature">
        <title>Anoxygenic phototroph of the Chloroflexota uses a type I reaction centre.</title>
        <authorList>
            <person name="Tsuji J.M."/>
            <person name="Shaw N.A."/>
            <person name="Nagashima S."/>
            <person name="Venkiteswaran J.J."/>
            <person name="Schiff S.L."/>
            <person name="Watanabe T."/>
            <person name="Fukui M."/>
            <person name="Hanada S."/>
            <person name="Tank M."/>
            <person name="Neufeld J.D."/>
        </authorList>
    </citation>
    <scope>NUCLEOTIDE SEQUENCE</scope>
    <source>
        <strain evidence="11">L227-S17</strain>
    </source>
</reference>
<sequence length="242" mass="27013">MSESKSLSEPKSQQHRFKRDFPDQIPPREKLQQNGAVSLSDDELLAILLRVGISGESVLELSRRLLHEYGGLTGLSRVPFDELCQVRGLGEAKASQLKAALEMGRRLLVANPEARSTVRSPNDIVGMLMLEMNQLEQEVLKVVLLNTKNQIIRIIEVYRGTLMSSNVRVAELFREAIRQNATSIIMAHNHPSGDPTPSADDVRVTGDVQKAGKLMDIELLDHLVIGHQRFISMREKGLGFNE</sequence>
<keyword evidence="13" id="KW-1185">Reference proteome</keyword>
<dbReference type="InterPro" id="IPR020891">
    <property type="entry name" value="UPF0758_CS"/>
</dbReference>
<dbReference type="GO" id="GO:0008237">
    <property type="term" value="F:metallopeptidase activity"/>
    <property type="evidence" value="ECO:0007669"/>
    <property type="project" value="UniProtKB-KW"/>
</dbReference>
<evidence type="ECO:0000313" key="12">
    <source>
        <dbReference type="Proteomes" id="UP000521676"/>
    </source>
</evidence>
<keyword evidence="5" id="KW-0862">Zinc</keyword>
<keyword evidence="4" id="KW-0378">Hydrolase</keyword>
<dbReference type="GO" id="GO:0006508">
    <property type="term" value="P:proteolysis"/>
    <property type="evidence" value="ECO:0007669"/>
    <property type="project" value="UniProtKB-KW"/>
</dbReference>
<feature type="region of interest" description="Disordered" evidence="8">
    <location>
        <begin position="1"/>
        <end position="34"/>
    </location>
</feature>
<dbReference type="InterPro" id="IPR010994">
    <property type="entry name" value="RuvA_2-like"/>
</dbReference>
<evidence type="ECO:0000259" key="9">
    <source>
        <dbReference type="PROSITE" id="PS50249"/>
    </source>
</evidence>
<evidence type="ECO:0000256" key="5">
    <source>
        <dbReference type="ARBA" id="ARBA00022833"/>
    </source>
</evidence>
<comment type="similarity">
    <text evidence="1 7">Belongs to the UPF0758 family.</text>
</comment>
<feature type="compositionally biased region" description="Basic and acidic residues" evidence="8">
    <location>
        <begin position="19"/>
        <end position="31"/>
    </location>
</feature>
<evidence type="ECO:0000256" key="6">
    <source>
        <dbReference type="ARBA" id="ARBA00023049"/>
    </source>
</evidence>
<protein>
    <submittedName>
        <fullName evidence="10">DNA repair protein RadC</fullName>
    </submittedName>
</protein>
<evidence type="ECO:0000256" key="2">
    <source>
        <dbReference type="ARBA" id="ARBA00022670"/>
    </source>
</evidence>
<dbReference type="RefSeq" id="WP_341468952.1">
    <property type="nucleotide sequence ID" value="NZ_CP128399.1"/>
</dbReference>
<accession>A0A8T7LT19</accession>
<evidence type="ECO:0000256" key="3">
    <source>
        <dbReference type="ARBA" id="ARBA00022723"/>
    </source>
</evidence>
<dbReference type="AlphaFoldDB" id="A0A8T7LT19"/>
<keyword evidence="2" id="KW-0645">Protease</keyword>
<name>A0A8T7LT19_9CHLR</name>
<dbReference type="CDD" id="cd08071">
    <property type="entry name" value="MPN_DUF2466"/>
    <property type="match status" value="1"/>
</dbReference>
<dbReference type="EMBL" id="CP128399">
    <property type="protein sequence ID" value="WJW67057.1"/>
    <property type="molecule type" value="Genomic_DNA"/>
</dbReference>
<gene>
    <name evidence="10" type="primary">radC</name>
    <name evidence="10" type="ORF">HXX08_04785</name>
    <name evidence="11" type="ORF">OZ401_000305</name>
</gene>
<dbReference type="Proteomes" id="UP001431572">
    <property type="component" value="Chromosome 1"/>
</dbReference>
<feature type="compositionally biased region" description="Polar residues" evidence="8">
    <location>
        <begin position="1"/>
        <end position="11"/>
    </location>
</feature>
<reference evidence="10 12" key="1">
    <citation type="submission" date="2020-06" db="EMBL/GenBank/DDBJ databases">
        <title>Anoxygenic phototrophic Chloroflexota member uses a Type I reaction center.</title>
        <authorList>
            <person name="Tsuji J.M."/>
            <person name="Shaw N.A."/>
            <person name="Nagashima S."/>
            <person name="Venkiteswaran J."/>
            <person name="Schiff S.L."/>
            <person name="Hanada S."/>
            <person name="Tank M."/>
            <person name="Neufeld J.D."/>
        </authorList>
    </citation>
    <scope>NUCLEOTIDE SEQUENCE [LARGE SCALE GENOMIC DNA]</scope>
    <source>
        <strain evidence="10">L227-S17</strain>
    </source>
</reference>
<keyword evidence="6" id="KW-0482">Metalloprotease</keyword>
<dbReference type="PROSITE" id="PS01302">
    <property type="entry name" value="UPF0758"/>
    <property type="match status" value="1"/>
</dbReference>
<dbReference type="Gene3D" id="3.40.140.10">
    <property type="entry name" value="Cytidine Deaminase, domain 2"/>
    <property type="match status" value="1"/>
</dbReference>
<dbReference type="InterPro" id="IPR037518">
    <property type="entry name" value="MPN"/>
</dbReference>
<proteinExistence type="inferred from homology"/>
<evidence type="ECO:0000256" key="8">
    <source>
        <dbReference type="SAM" id="MobiDB-lite"/>
    </source>
</evidence>
<dbReference type="Pfam" id="PF20582">
    <property type="entry name" value="UPF0758_N"/>
    <property type="match status" value="1"/>
</dbReference>
<dbReference type="InterPro" id="IPR046778">
    <property type="entry name" value="UPF0758_N"/>
</dbReference>
<evidence type="ECO:0000313" key="11">
    <source>
        <dbReference type="EMBL" id="WJW67057.1"/>
    </source>
</evidence>
<dbReference type="NCBIfam" id="TIGR00608">
    <property type="entry name" value="radc"/>
    <property type="match status" value="1"/>
</dbReference>
<evidence type="ECO:0000256" key="4">
    <source>
        <dbReference type="ARBA" id="ARBA00022801"/>
    </source>
</evidence>
<dbReference type="InterPro" id="IPR025657">
    <property type="entry name" value="RadC_JAB"/>
</dbReference>
<dbReference type="NCBIfam" id="NF000642">
    <property type="entry name" value="PRK00024.1"/>
    <property type="match status" value="1"/>
</dbReference>
<dbReference type="PANTHER" id="PTHR30471">
    <property type="entry name" value="DNA REPAIR PROTEIN RADC"/>
    <property type="match status" value="1"/>
</dbReference>
<organism evidence="10 12">
    <name type="scientific">Candidatus Chlorohelix allophototropha</name>
    <dbReference type="NCBI Taxonomy" id="3003348"/>
    <lineage>
        <taxon>Bacteria</taxon>
        <taxon>Bacillati</taxon>
        <taxon>Chloroflexota</taxon>
        <taxon>Chloroflexia</taxon>
        <taxon>Candidatus Chloroheliales</taxon>
        <taxon>Candidatus Chloroheliaceae</taxon>
        <taxon>Candidatus Chlorohelix</taxon>
    </lineage>
</organism>